<sequence length="133" mass="14112">MASLLLRLRSGSPILKKDTCVFKAGVSLCAAITPSPPKKQGEVGPTSDAVMRFWCGRMTDGGVLLPYQLERIAIGASYIQREDRGEGTGQLASSSSDAQIRNHPIAPSIHPSSPHTAPTHPDCLCASRLTSIT</sequence>
<gene>
    <name evidence="1" type="ORF">PGT21_018366</name>
</gene>
<proteinExistence type="predicted"/>
<reference evidence="1 2" key="1">
    <citation type="submission" date="2019-05" db="EMBL/GenBank/DDBJ databases">
        <title>Emergence of the Ug99 lineage of the wheat stem rust pathogen through somatic hybridization.</title>
        <authorList>
            <person name="Li F."/>
            <person name="Upadhyaya N.M."/>
            <person name="Sperschneider J."/>
            <person name="Matny O."/>
            <person name="Nguyen-Phuc H."/>
            <person name="Mago R."/>
            <person name="Raley C."/>
            <person name="Miller M.E."/>
            <person name="Silverstein K.A.T."/>
            <person name="Henningsen E."/>
            <person name="Hirsch C.D."/>
            <person name="Visser B."/>
            <person name="Pretorius Z.A."/>
            <person name="Steffenson B.J."/>
            <person name="Schwessinger B."/>
            <person name="Dodds P.N."/>
            <person name="Figueroa M."/>
        </authorList>
    </citation>
    <scope>NUCLEOTIDE SEQUENCE [LARGE SCALE GENOMIC DNA]</scope>
    <source>
        <strain evidence="1">21-0</strain>
    </source>
</reference>
<evidence type="ECO:0000313" key="1">
    <source>
        <dbReference type="EMBL" id="KAA1067835.1"/>
    </source>
</evidence>
<dbReference type="Proteomes" id="UP000324748">
    <property type="component" value="Unassembled WGS sequence"/>
</dbReference>
<organism evidence="1 2">
    <name type="scientific">Puccinia graminis f. sp. tritici</name>
    <dbReference type="NCBI Taxonomy" id="56615"/>
    <lineage>
        <taxon>Eukaryota</taxon>
        <taxon>Fungi</taxon>
        <taxon>Dikarya</taxon>
        <taxon>Basidiomycota</taxon>
        <taxon>Pucciniomycotina</taxon>
        <taxon>Pucciniomycetes</taxon>
        <taxon>Pucciniales</taxon>
        <taxon>Pucciniaceae</taxon>
        <taxon>Puccinia</taxon>
    </lineage>
</organism>
<comment type="caution">
    <text evidence="1">The sequence shown here is derived from an EMBL/GenBank/DDBJ whole genome shotgun (WGS) entry which is preliminary data.</text>
</comment>
<dbReference type="AlphaFoldDB" id="A0A5B0LTY3"/>
<accession>A0A5B0LTY3</accession>
<keyword evidence="2" id="KW-1185">Reference proteome</keyword>
<evidence type="ECO:0000313" key="2">
    <source>
        <dbReference type="Proteomes" id="UP000324748"/>
    </source>
</evidence>
<dbReference type="EMBL" id="VSWC01000184">
    <property type="protein sequence ID" value="KAA1067835.1"/>
    <property type="molecule type" value="Genomic_DNA"/>
</dbReference>
<protein>
    <submittedName>
        <fullName evidence="1">Uncharacterized protein</fullName>
    </submittedName>
</protein>
<name>A0A5B0LTY3_PUCGR</name>